<dbReference type="EMBL" id="JALLAZ020000964">
    <property type="protein sequence ID" value="KAL3783616.1"/>
    <property type="molecule type" value="Genomic_DNA"/>
</dbReference>
<reference evidence="1 2" key="1">
    <citation type="submission" date="2024-10" db="EMBL/GenBank/DDBJ databases">
        <title>Updated reference genomes for cyclostephanoid diatoms.</title>
        <authorList>
            <person name="Roberts W.R."/>
            <person name="Alverson A.J."/>
        </authorList>
    </citation>
    <scope>NUCLEOTIDE SEQUENCE [LARGE SCALE GENOMIC DNA]</scope>
    <source>
        <strain evidence="1 2">AJA276-08</strain>
    </source>
</reference>
<evidence type="ECO:0000313" key="1">
    <source>
        <dbReference type="EMBL" id="KAL3783616.1"/>
    </source>
</evidence>
<keyword evidence="2" id="KW-1185">Reference proteome</keyword>
<evidence type="ECO:0000313" key="2">
    <source>
        <dbReference type="Proteomes" id="UP001530315"/>
    </source>
</evidence>
<dbReference type="Proteomes" id="UP001530315">
    <property type="component" value="Unassembled WGS sequence"/>
</dbReference>
<accession>A0ABD3P902</accession>
<gene>
    <name evidence="1" type="ORF">ACHAW5_006437</name>
</gene>
<sequence length="100" mass="11837">MSLHDVIIRRWNVSTLWEASRICHKLDHCRSRVSEYELYYAYVSEQYPERVRLETLIEGQNYMGSSSTCDAREMKCCYERGVLLKGCHDHRDHLDVPIGK</sequence>
<organism evidence="1 2">
    <name type="scientific">Stephanodiscus triporus</name>
    <dbReference type="NCBI Taxonomy" id="2934178"/>
    <lineage>
        <taxon>Eukaryota</taxon>
        <taxon>Sar</taxon>
        <taxon>Stramenopiles</taxon>
        <taxon>Ochrophyta</taxon>
        <taxon>Bacillariophyta</taxon>
        <taxon>Coscinodiscophyceae</taxon>
        <taxon>Thalassiosirophycidae</taxon>
        <taxon>Stephanodiscales</taxon>
        <taxon>Stephanodiscaceae</taxon>
        <taxon>Stephanodiscus</taxon>
    </lineage>
</organism>
<dbReference type="AlphaFoldDB" id="A0ABD3P902"/>
<proteinExistence type="predicted"/>
<protein>
    <submittedName>
        <fullName evidence="1">Uncharacterized protein</fullName>
    </submittedName>
</protein>
<comment type="caution">
    <text evidence="1">The sequence shown here is derived from an EMBL/GenBank/DDBJ whole genome shotgun (WGS) entry which is preliminary data.</text>
</comment>
<name>A0ABD3P902_9STRA</name>